<dbReference type="EMBL" id="CP043930">
    <property type="protein sequence ID" value="QGQ24732.1"/>
    <property type="molecule type" value="Genomic_DNA"/>
</dbReference>
<keyword evidence="1" id="KW-0175">Coiled coil</keyword>
<dbReference type="KEGG" id="gim:F1728_19465"/>
<protein>
    <submittedName>
        <fullName evidence="2">Uncharacterized protein</fullName>
    </submittedName>
</protein>
<accession>A0A6I6AGP6</accession>
<feature type="coiled-coil region" evidence="1">
    <location>
        <begin position="28"/>
        <end position="93"/>
    </location>
</feature>
<sequence>MNHKSKLIESAELNELAKLIQRQFEQDCPELSMKISNLQSELKQLERLRQGWQQSLGNPDLPLETRSALEQDIADTMKQILEIETRISELESASSKTQEALDPEAIAERLDHLASLLEGDHASAMNVALSQHIEGIYCDDTGKVVVRMCRLGALANPDEMIHLLARPDVGISDSQDTGTEAIRDRGRRRTRRNLGDHFEDDDVADFANDFAVDPRRYSQLGDEWFTEDVFHIPDRPLCWSAAHAREVAEYRLNNHASMEVTADYFETTVPTIRKALNYAKEHYGIDALGKSISKPSRRCWAKDHAIQVAQFFRRPGASVKKAEAVFGKSQPTLAKAKRLAVEIEKSKETTSSSD</sequence>
<evidence type="ECO:0000313" key="3">
    <source>
        <dbReference type="Proteomes" id="UP000427281"/>
    </source>
</evidence>
<keyword evidence="3" id="KW-1185">Reference proteome</keyword>
<name>A0A6I6AGP6_9PLAN</name>
<gene>
    <name evidence="2" type="ORF">F1728_19465</name>
</gene>
<dbReference type="Proteomes" id="UP000427281">
    <property type="component" value="Chromosome"/>
</dbReference>
<reference evidence="2 3" key="1">
    <citation type="submission" date="2019-09" db="EMBL/GenBank/DDBJ databases">
        <title>Gimesia benthica sp. nov., a novel bacterium isolated from deep-sea water of the Northwest Indian Ocean.</title>
        <authorList>
            <person name="Dai X."/>
        </authorList>
    </citation>
    <scope>NUCLEOTIDE SEQUENCE [LARGE SCALE GENOMIC DNA]</scope>
    <source>
        <strain evidence="2 3">E7</strain>
    </source>
</reference>
<evidence type="ECO:0000256" key="1">
    <source>
        <dbReference type="SAM" id="Coils"/>
    </source>
</evidence>
<dbReference type="RefSeq" id="WP_155365478.1">
    <property type="nucleotide sequence ID" value="NZ_CP043930.1"/>
</dbReference>
<proteinExistence type="predicted"/>
<dbReference type="AlphaFoldDB" id="A0A6I6AGP6"/>
<evidence type="ECO:0000313" key="2">
    <source>
        <dbReference type="EMBL" id="QGQ24732.1"/>
    </source>
</evidence>
<organism evidence="2 3">
    <name type="scientific">Gimesia benthica</name>
    <dbReference type="NCBI Taxonomy" id="2608982"/>
    <lineage>
        <taxon>Bacteria</taxon>
        <taxon>Pseudomonadati</taxon>
        <taxon>Planctomycetota</taxon>
        <taxon>Planctomycetia</taxon>
        <taxon>Planctomycetales</taxon>
        <taxon>Planctomycetaceae</taxon>
        <taxon>Gimesia</taxon>
    </lineage>
</organism>